<organism evidence="9 10">
    <name type="scientific">Rhododendron williamsianum</name>
    <dbReference type="NCBI Taxonomy" id="262921"/>
    <lineage>
        <taxon>Eukaryota</taxon>
        <taxon>Viridiplantae</taxon>
        <taxon>Streptophyta</taxon>
        <taxon>Embryophyta</taxon>
        <taxon>Tracheophyta</taxon>
        <taxon>Spermatophyta</taxon>
        <taxon>Magnoliopsida</taxon>
        <taxon>eudicotyledons</taxon>
        <taxon>Gunneridae</taxon>
        <taxon>Pentapetalae</taxon>
        <taxon>asterids</taxon>
        <taxon>Ericales</taxon>
        <taxon>Ericaceae</taxon>
        <taxon>Ericoideae</taxon>
        <taxon>Rhodoreae</taxon>
        <taxon>Rhododendron</taxon>
    </lineage>
</organism>
<proteinExistence type="predicted"/>
<dbReference type="CDD" id="cd00167">
    <property type="entry name" value="SANT"/>
    <property type="match status" value="1"/>
</dbReference>
<evidence type="ECO:0000313" key="10">
    <source>
        <dbReference type="Proteomes" id="UP000428333"/>
    </source>
</evidence>
<evidence type="ECO:0000256" key="5">
    <source>
        <dbReference type="ARBA" id="ARBA00023163"/>
    </source>
</evidence>
<dbReference type="Gene3D" id="1.10.10.60">
    <property type="entry name" value="Homeodomain-like"/>
    <property type="match status" value="1"/>
</dbReference>
<feature type="domain" description="HTH myb-type" evidence="8">
    <location>
        <begin position="1"/>
        <end position="36"/>
    </location>
</feature>
<sequence>MVITAKPSWSVIASRLRGRTDNDVKNYWNSKLKKKLLALNFGSTAPVSPFVPELDNYHHYYGNNSDIVSNTNYYPQNLVLPQELLASNPAQASSLPSLMEVSDQVAGPCEDQASSISAFGDEYRVWSGNGGVEDDGFLTGLMGSGFSCTNHLLNGIDFQEKITSGVYPNLANTLI</sequence>
<dbReference type="InterPro" id="IPR017930">
    <property type="entry name" value="Myb_dom"/>
</dbReference>
<keyword evidence="4" id="KW-0238">DNA-binding</keyword>
<dbReference type="InterPro" id="IPR009057">
    <property type="entry name" value="Homeodomain-like_sf"/>
</dbReference>
<gene>
    <name evidence="9" type="ORF">C3L33_19367</name>
</gene>
<feature type="domain" description="Myb-like" evidence="7">
    <location>
        <begin position="9"/>
        <end position="32"/>
    </location>
</feature>
<accession>A0A6A4L0Q5</accession>
<evidence type="ECO:0000259" key="7">
    <source>
        <dbReference type="PROSITE" id="PS50090"/>
    </source>
</evidence>
<protein>
    <submittedName>
        <fullName evidence="9">Uncharacterized protein</fullName>
    </submittedName>
</protein>
<dbReference type="EMBL" id="QEFC01003396">
    <property type="protein sequence ID" value="KAE9448737.1"/>
    <property type="molecule type" value="Genomic_DNA"/>
</dbReference>
<evidence type="ECO:0000259" key="8">
    <source>
        <dbReference type="PROSITE" id="PS51294"/>
    </source>
</evidence>
<name>A0A6A4L0Q5_9ERIC</name>
<dbReference type="GO" id="GO:0003677">
    <property type="term" value="F:DNA binding"/>
    <property type="evidence" value="ECO:0007669"/>
    <property type="project" value="UniProtKB-KW"/>
</dbReference>
<dbReference type="Proteomes" id="UP000428333">
    <property type="component" value="Linkage Group LG12"/>
</dbReference>
<reference evidence="9 10" key="1">
    <citation type="journal article" date="2019" name="Genome Biol. Evol.">
        <title>The Rhododendron genome and chromosomal organization provide insight into shared whole-genome duplications across the heath family (Ericaceae).</title>
        <authorList>
            <person name="Soza V.L."/>
            <person name="Lindsley D."/>
            <person name="Waalkes A."/>
            <person name="Ramage E."/>
            <person name="Patwardhan R.P."/>
            <person name="Burton J.N."/>
            <person name="Adey A."/>
            <person name="Kumar A."/>
            <person name="Qiu R."/>
            <person name="Shendure J."/>
            <person name="Hall B."/>
        </authorList>
    </citation>
    <scope>NUCLEOTIDE SEQUENCE [LARGE SCALE GENOMIC DNA]</scope>
    <source>
        <strain evidence="9">RSF 1966-606</strain>
    </source>
</reference>
<keyword evidence="2" id="KW-0677">Repeat</keyword>
<comment type="subcellular location">
    <subcellularLocation>
        <location evidence="1">Nucleus</location>
    </subcellularLocation>
</comment>
<dbReference type="AlphaFoldDB" id="A0A6A4L0Q5"/>
<dbReference type="GO" id="GO:0005634">
    <property type="term" value="C:nucleus"/>
    <property type="evidence" value="ECO:0007669"/>
    <property type="project" value="UniProtKB-SubCell"/>
</dbReference>
<evidence type="ECO:0000256" key="4">
    <source>
        <dbReference type="ARBA" id="ARBA00023125"/>
    </source>
</evidence>
<evidence type="ECO:0000313" key="9">
    <source>
        <dbReference type="EMBL" id="KAE9448737.1"/>
    </source>
</evidence>
<keyword evidence="5" id="KW-0804">Transcription</keyword>
<dbReference type="Pfam" id="PF00249">
    <property type="entry name" value="Myb_DNA-binding"/>
    <property type="match status" value="1"/>
</dbReference>
<evidence type="ECO:0000256" key="2">
    <source>
        <dbReference type="ARBA" id="ARBA00022737"/>
    </source>
</evidence>
<dbReference type="PANTHER" id="PTHR48000:SF67">
    <property type="entry name" value="MYB-LIKE DNA-BINDING DOMAIN CONTAINING PROTEIN, EXPRESSED"/>
    <property type="match status" value="1"/>
</dbReference>
<dbReference type="InterPro" id="IPR001005">
    <property type="entry name" value="SANT/Myb"/>
</dbReference>
<evidence type="ECO:0000256" key="6">
    <source>
        <dbReference type="ARBA" id="ARBA00023242"/>
    </source>
</evidence>
<evidence type="ECO:0000256" key="3">
    <source>
        <dbReference type="ARBA" id="ARBA00023015"/>
    </source>
</evidence>
<dbReference type="PROSITE" id="PS51294">
    <property type="entry name" value="HTH_MYB"/>
    <property type="match status" value="1"/>
</dbReference>
<keyword evidence="6" id="KW-0539">Nucleus</keyword>
<dbReference type="SUPFAM" id="SSF46689">
    <property type="entry name" value="Homeodomain-like"/>
    <property type="match status" value="1"/>
</dbReference>
<keyword evidence="10" id="KW-1185">Reference proteome</keyword>
<evidence type="ECO:0000256" key="1">
    <source>
        <dbReference type="ARBA" id="ARBA00004123"/>
    </source>
</evidence>
<comment type="caution">
    <text evidence="9">The sequence shown here is derived from an EMBL/GenBank/DDBJ whole genome shotgun (WGS) entry which is preliminary data.</text>
</comment>
<dbReference type="PROSITE" id="PS50090">
    <property type="entry name" value="MYB_LIKE"/>
    <property type="match status" value="1"/>
</dbReference>
<feature type="non-terminal residue" evidence="9">
    <location>
        <position position="1"/>
    </location>
</feature>
<dbReference type="PANTHER" id="PTHR48000">
    <property type="entry name" value="OS09G0431300 PROTEIN"/>
    <property type="match status" value="1"/>
</dbReference>
<keyword evidence="3" id="KW-0805">Transcription regulation</keyword>
<dbReference type="OrthoDB" id="2143914at2759"/>